<accession>I6T8S1</accession>
<dbReference type="AlphaFoldDB" id="I6T8S1"/>
<protein>
    <submittedName>
        <fullName evidence="1">Uncharacterized protein</fullName>
    </submittedName>
</protein>
<dbReference type="HOGENOM" id="CLU_3199551_0_0_9"/>
<evidence type="ECO:0000313" key="1">
    <source>
        <dbReference type="EMBL" id="AFM71216.1"/>
    </source>
</evidence>
<name>I6T8S1_ENTHA</name>
<dbReference type="EMBL" id="CP003504">
    <property type="protein sequence ID" value="AFM71216.1"/>
    <property type="molecule type" value="Genomic_DNA"/>
</dbReference>
<dbReference type="Proteomes" id="UP000002895">
    <property type="component" value="Chromosome"/>
</dbReference>
<organism evidence="1 2">
    <name type="scientific">Enterococcus hirae (strain ATCC 9790 / DSM 20160 / JCM 8729 / LMG 6399 / NBRC 3181 / NCIMB 6459 / NCDO 1258 / NCTC 12367 / WDCM 00089 / R)</name>
    <dbReference type="NCBI Taxonomy" id="768486"/>
    <lineage>
        <taxon>Bacteria</taxon>
        <taxon>Bacillati</taxon>
        <taxon>Bacillota</taxon>
        <taxon>Bacilli</taxon>
        <taxon>Lactobacillales</taxon>
        <taxon>Enterococcaceae</taxon>
        <taxon>Enterococcus</taxon>
    </lineage>
</organism>
<sequence>MGSGVPSGLQNQYEELRASWVGSIPTHSRQLNTYKAKNIDTEPFC</sequence>
<proteinExistence type="predicted"/>
<dbReference type="KEGG" id="ehr:EHR_11735"/>
<reference evidence="1 2" key="1">
    <citation type="journal article" date="2012" name="J. Bacteriol.">
        <title>Genome sequence of Enterococcus hirae (Streptococcus faecalis) ATCC 9790, a model organism for the study of ion transport, bioenergetics, and copper homeostasis.</title>
        <authorList>
            <person name="Gaechter T."/>
            <person name="Wunderlin C."/>
            <person name="Schmidheini T."/>
            <person name="Solioz M."/>
        </authorList>
    </citation>
    <scope>NUCLEOTIDE SEQUENCE [LARGE SCALE GENOMIC DNA]</scope>
    <source>
        <strain evidence="2">ATCC 9790 / DSM 20160 / JCM 8729 / LMG 6399 / NBRC 3181 / NCIMB 6459 / NCDO 1258 / NCTC 12367 / WDCM 00089 / R</strain>
    </source>
</reference>
<keyword evidence="2" id="KW-1185">Reference proteome</keyword>
<gene>
    <name evidence="1" type="ordered locus">EHR_11735</name>
</gene>
<evidence type="ECO:0000313" key="2">
    <source>
        <dbReference type="Proteomes" id="UP000002895"/>
    </source>
</evidence>